<gene>
    <name evidence="10" type="ORF">SYN_01029</name>
</gene>
<dbReference type="SUPFAM" id="SSF88697">
    <property type="entry name" value="PUA domain-like"/>
    <property type="match status" value="1"/>
</dbReference>
<dbReference type="Gene3D" id="3.30.750.80">
    <property type="entry name" value="RNA methyltransferase domain (HRMD) like"/>
    <property type="match status" value="1"/>
</dbReference>
<dbReference type="HOGENOM" id="CLU_014042_0_0_7"/>
<evidence type="ECO:0000259" key="9">
    <source>
        <dbReference type="SMART" id="SM00359"/>
    </source>
</evidence>
<evidence type="ECO:0000256" key="7">
    <source>
        <dbReference type="ARBA" id="ARBA00022884"/>
    </source>
</evidence>
<dbReference type="SUPFAM" id="SSF53335">
    <property type="entry name" value="S-adenosyl-L-methionine-dependent methyltransferases"/>
    <property type="match status" value="1"/>
</dbReference>
<dbReference type="InterPro" id="IPR019614">
    <property type="entry name" value="SAM-dep_methyl-trfase"/>
</dbReference>
<reference evidence="10 11" key="1">
    <citation type="journal article" date="2007" name="Proc. Natl. Acad. Sci. U.S.A.">
        <title>The genome of Syntrophus aciditrophicus: life at the thermodynamic limit of microbial growth.</title>
        <authorList>
            <person name="McInerney M.J."/>
            <person name="Rohlin L."/>
            <person name="Mouttaki H."/>
            <person name="Kim U."/>
            <person name="Krupp R.S."/>
            <person name="Rios-Hernandez L."/>
            <person name="Sieber J."/>
            <person name="Struchtemeyer C.G."/>
            <person name="Bhattacharyya A."/>
            <person name="Campbell J.W."/>
            <person name="Gunsalus R.P."/>
        </authorList>
    </citation>
    <scope>NUCLEOTIDE SEQUENCE [LARGE SCALE GENOMIC DNA]</scope>
    <source>
        <strain evidence="10 11">SB</strain>
    </source>
</reference>
<dbReference type="GO" id="GO:0003723">
    <property type="term" value="F:RNA binding"/>
    <property type="evidence" value="ECO:0007669"/>
    <property type="project" value="UniProtKB-KW"/>
</dbReference>
<dbReference type="InterPro" id="IPR029063">
    <property type="entry name" value="SAM-dependent_MTases_sf"/>
</dbReference>
<dbReference type="Gene3D" id="3.40.50.150">
    <property type="entry name" value="Vaccinia Virus protein VP39"/>
    <property type="match status" value="1"/>
</dbReference>
<proteinExistence type="inferred from homology"/>
<dbReference type="InterPro" id="IPR041532">
    <property type="entry name" value="RlmI-like_PUA"/>
</dbReference>
<keyword evidence="6" id="KW-0949">S-adenosyl-L-methionine</keyword>
<keyword evidence="2" id="KW-0963">Cytoplasm</keyword>
<evidence type="ECO:0000256" key="1">
    <source>
        <dbReference type="ARBA" id="ARBA00004496"/>
    </source>
</evidence>
<name>Q2LSE2_SYNAS</name>
<evidence type="ECO:0000256" key="6">
    <source>
        <dbReference type="ARBA" id="ARBA00022691"/>
    </source>
</evidence>
<keyword evidence="4 10" id="KW-0489">Methyltransferase</keyword>
<dbReference type="PROSITE" id="PS50890">
    <property type="entry name" value="PUA"/>
    <property type="match status" value="1"/>
</dbReference>
<evidence type="ECO:0000256" key="5">
    <source>
        <dbReference type="ARBA" id="ARBA00022679"/>
    </source>
</evidence>
<evidence type="ECO:0000256" key="8">
    <source>
        <dbReference type="ARBA" id="ARBA00038091"/>
    </source>
</evidence>
<evidence type="ECO:0000256" key="2">
    <source>
        <dbReference type="ARBA" id="ARBA00022490"/>
    </source>
</evidence>
<dbReference type="InParanoid" id="Q2LSE2"/>
<dbReference type="PANTHER" id="PTHR42873">
    <property type="entry name" value="RIBOSOMAL RNA LARGE SUBUNIT METHYLTRANSFERASE"/>
    <property type="match status" value="1"/>
</dbReference>
<dbReference type="Pfam" id="PF17785">
    <property type="entry name" value="PUA_3"/>
    <property type="match status" value="1"/>
</dbReference>
<keyword evidence="11" id="KW-1185">Reference proteome</keyword>
<comment type="similarity">
    <text evidence="8">Belongs to the methyltransferase superfamily. RlmI family.</text>
</comment>
<dbReference type="KEGG" id="sat:SYN_01029"/>
<dbReference type="InterPro" id="IPR015947">
    <property type="entry name" value="PUA-like_sf"/>
</dbReference>
<dbReference type="EMBL" id="CP000252">
    <property type="protein sequence ID" value="ABC77002.1"/>
    <property type="molecule type" value="Genomic_DNA"/>
</dbReference>
<dbReference type="SMART" id="SM00359">
    <property type="entry name" value="PUA"/>
    <property type="match status" value="1"/>
</dbReference>
<evidence type="ECO:0000313" key="11">
    <source>
        <dbReference type="Proteomes" id="UP000001933"/>
    </source>
</evidence>
<protein>
    <submittedName>
        <fullName evidence="10">SAM-dependent methyltransferase</fullName>
    </submittedName>
</protein>
<dbReference type="AlphaFoldDB" id="Q2LSE2"/>
<evidence type="ECO:0000256" key="4">
    <source>
        <dbReference type="ARBA" id="ARBA00022603"/>
    </source>
</evidence>
<dbReference type="eggNOG" id="COG1092">
    <property type="taxonomic scope" value="Bacteria"/>
</dbReference>
<dbReference type="CDD" id="cd02440">
    <property type="entry name" value="AdoMet_MTases"/>
    <property type="match status" value="1"/>
</dbReference>
<evidence type="ECO:0000313" key="10">
    <source>
        <dbReference type="EMBL" id="ABC77002.1"/>
    </source>
</evidence>
<dbReference type="InterPro" id="IPR036974">
    <property type="entry name" value="PUA_sf"/>
</dbReference>
<accession>Q2LSE2</accession>
<dbReference type="GO" id="GO:0008168">
    <property type="term" value="F:methyltransferase activity"/>
    <property type="evidence" value="ECO:0007669"/>
    <property type="project" value="UniProtKB-KW"/>
</dbReference>
<dbReference type="InterPro" id="IPR002478">
    <property type="entry name" value="PUA"/>
</dbReference>
<keyword evidence="5" id="KW-0808">Transferase</keyword>
<dbReference type="Pfam" id="PF10672">
    <property type="entry name" value="Methyltrans_SAM"/>
    <property type="match status" value="1"/>
</dbReference>
<keyword evidence="7" id="KW-0694">RNA-binding</keyword>
<organism evidence="10 11">
    <name type="scientific">Syntrophus aciditrophicus (strain SB)</name>
    <dbReference type="NCBI Taxonomy" id="56780"/>
    <lineage>
        <taxon>Bacteria</taxon>
        <taxon>Pseudomonadati</taxon>
        <taxon>Thermodesulfobacteriota</taxon>
        <taxon>Syntrophia</taxon>
        <taxon>Syntrophales</taxon>
        <taxon>Syntrophaceae</taxon>
        <taxon>Syntrophus</taxon>
    </lineage>
</organism>
<feature type="domain" description="PUA" evidence="9">
    <location>
        <begin position="9"/>
        <end position="94"/>
    </location>
</feature>
<keyword evidence="3" id="KW-0698">rRNA processing</keyword>
<dbReference type="STRING" id="56780.SYN_01029"/>
<sequence length="401" mass="44421">MLFMKMNYPRLYLKPGREKALLHGHPWLFSGAVASVEGKRAPGDIVAVTDAGGRSLGLGFFNSRSDIIFRFLTADVDTRCDAHFWRERVRFAEALRRRILPPDTTACRLINAEGDGLPGLIVDRYDDVLVCSIATAGMEKNRTAVLDALTGVCSPRGIYERSEGRARRLEGLEERSGWIYGSCEEGKRIPVRENGLYFEVDIVGGQKTGFFLDQRSNRKGVAGLSRGMTLLNCFSYSGAFSVYAARGGAERVVSVDVSEGANDMARFHLKKNGFSTERHPVIRADVFSWLRETEEVFDGIILDPPAFAKSRKDIARSARGYKDINLQAMKHLQNGGLLWTFSCSSFMDEALFQKVVLGAACDTGKSVQLLKILGPGPDHPTSLAHMEGRYLKGLLLRVSDR</sequence>
<dbReference type="GO" id="GO:0005737">
    <property type="term" value="C:cytoplasm"/>
    <property type="evidence" value="ECO:0007669"/>
    <property type="project" value="UniProtKB-SubCell"/>
</dbReference>
<dbReference type="GO" id="GO:0032259">
    <property type="term" value="P:methylation"/>
    <property type="evidence" value="ECO:0007669"/>
    <property type="project" value="UniProtKB-KW"/>
</dbReference>
<dbReference type="Gene3D" id="2.30.130.10">
    <property type="entry name" value="PUA domain"/>
    <property type="match status" value="1"/>
</dbReference>
<dbReference type="CDD" id="cd21153">
    <property type="entry name" value="PUA_RlmI"/>
    <property type="match status" value="1"/>
</dbReference>
<dbReference type="FunCoup" id="Q2LSE2">
    <property type="interactions" value="339"/>
</dbReference>
<dbReference type="GO" id="GO:0006364">
    <property type="term" value="P:rRNA processing"/>
    <property type="evidence" value="ECO:0007669"/>
    <property type="project" value="UniProtKB-KW"/>
</dbReference>
<dbReference type="CDD" id="cd11572">
    <property type="entry name" value="RlmI_M_like"/>
    <property type="match status" value="1"/>
</dbReference>
<dbReference type="Proteomes" id="UP000001933">
    <property type="component" value="Chromosome"/>
</dbReference>
<comment type="subcellular location">
    <subcellularLocation>
        <location evidence="1">Cytoplasm</location>
    </subcellularLocation>
</comment>
<evidence type="ECO:0000256" key="3">
    <source>
        <dbReference type="ARBA" id="ARBA00022552"/>
    </source>
</evidence>
<dbReference type="PANTHER" id="PTHR42873:SF1">
    <property type="entry name" value="S-ADENOSYLMETHIONINE-DEPENDENT METHYLTRANSFERASE DOMAIN-CONTAINING PROTEIN"/>
    <property type="match status" value="1"/>
</dbReference>